<dbReference type="KEGG" id="raj:RA11412_2046"/>
<accession>A0A2Z5R0N1</accession>
<dbReference type="AlphaFoldDB" id="A0A2Z5R0N1"/>
<gene>
    <name evidence="2" type="ORF">NCTC10207_01320</name>
    <name evidence="1" type="ORF">RA11412_2046</name>
</gene>
<evidence type="ECO:0000313" key="4">
    <source>
        <dbReference type="Proteomes" id="UP000282386"/>
    </source>
</evidence>
<dbReference type="EMBL" id="AP017895">
    <property type="protein sequence ID" value="BAV88345.1"/>
    <property type="molecule type" value="Genomic_DNA"/>
</dbReference>
<evidence type="ECO:0000313" key="1">
    <source>
        <dbReference type="EMBL" id="BAV88345.1"/>
    </source>
</evidence>
<keyword evidence="3" id="KW-1185">Reference proteome</keyword>
<dbReference type="EMBL" id="LR134479">
    <property type="protein sequence ID" value="VEI23221.1"/>
    <property type="molecule type" value="Genomic_DNA"/>
</dbReference>
<organism evidence="1 3">
    <name type="scientific">Rothia aeria</name>
    <dbReference type="NCBI Taxonomy" id="172042"/>
    <lineage>
        <taxon>Bacteria</taxon>
        <taxon>Bacillati</taxon>
        <taxon>Actinomycetota</taxon>
        <taxon>Actinomycetes</taxon>
        <taxon>Micrococcales</taxon>
        <taxon>Micrococcaceae</taxon>
        <taxon>Rothia</taxon>
    </lineage>
</organism>
<dbReference type="Proteomes" id="UP000250241">
    <property type="component" value="Chromosome"/>
</dbReference>
<reference evidence="1 3" key="1">
    <citation type="submission" date="2016-10" db="EMBL/GenBank/DDBJ databases">
        <title>Genome sequence of Rothia aeria strain JCM11412.</title>
        <authorList>
            <person name="Nambu T."/>
        </authorList>
    </citation>
    <scope>NUCLEOTIDE SEQUENCE [LARGE SCALE GENOMIC DNA]</scope>
    <source>
        <strain evidence="1 3">JCM 11412</strain>
    </source>
</reference>
<proteinExistence type="predicted"/>
<dbReference type="GeneID" id="93862854"/>
<dbReference type="Proteomes" id="UP000282386">
    <property type="component" value="Chromosome"/>
</dbReference>
<evidence type="ECO:0000313" key="3">
    <source>
        <dbReference type="Proteomes" id="UP000250241"/>
    </source>
</evidence>
<sequence length="61" mass="6469">MNLKTYDAIAHREGTGWVVDVPELETAGQPTNFSGILLAATEAISRATGLEPGNFGVRLVI</sequence>
<reference evidence="2 4" key="2">
    <citation type="submission" date="2018-12" db="EMBL/GenBank/DDBJ databases">
        <authorList>
            <consortium name="Pathogen Informatics"/>
        </authorList>
    </citation>
    <scope>NUCLEOTIDE SEQUENCE [LARGE SCALE GENOMIC DNA]</scope>
    <source>
        <strain evidence="2 4">NCTC10207</strain>
    </source>
</reference>
<name>A0A2Z5R0N1_9MICC</name>
<protein>
    <submittedName>
        <fullName evidence="1">Uncharacterized protein</fullName>
    </submittedName>
</protein>
<evidence type="ECO:0000313" key="2">
    <source>
        <dbReference type="EMBL" id="VEI23221.1"/>
    </source>
</evidence>
<dbReference type="RefSeq" id="WP_006887965.1">
    <property type="nucleotide sequence ID" value="NZ_CAJPQC010000001.1"/>
</dbReference>